<dbReference type="KEGG" id="phy:AJ81_08825"/>
<keyword evidence="12" id="KW-1185">Reference proteome</keyword>
<dbReference type="GO" id="GO:0006529">
    <property type="term" value="P:asparagine biosynthetic process"/>
    <property type="evidence" value="ECO:0007669"/>
    <property type="project" value="UniProtKB-KW"/>
</dbReference>
<dbReference type="Proteomes" id="UP000077469">
    <property type="component" value="Chromosome"/>
</dbReference>
<dbReference type="PATRIC" id="fig|1123384.7.peg.1769"/>
<evidence type="ECO:0000313" key="11">
    <source>
        <dbReference type="EMBL" id="AJC74261.1"/>
    </source>
</evidence>
<dbReference type="PIRSF" id="PIRSF001589">
    <property type="entry name" value="Asn_synthetase_glu-h"/>
    <property type="match status" value="1"/>
</dbReference>
<dbReference type="SUPFAM" id="SSF56235">
    <property type="entry name" value="N-terminal nucleophile aminohydrolases (Ntn hydrolases)"/>
    <property type="match status" value="1"/>
</dbReference>
<proteinExistence type="inferred from homology"/>
<dbReference type="STRING" id="1123384.AJ81_08825"/>
<dbReference type="InterPro" id="IPR001962">
    <property type="entry name" value="Asn_synthase"/>
</dbReference>
<feature type="domain" description="Glutamine amidotransferase type-2" evidence="10">
    <location>
        <begin position="2"/>
        <end position="216"/>
    </location>
</feature>
<organism evidence="11 12">
    <name type="scientific">Pseudothermotoga hypogea DSM 11164 = NBRC 106472</name>
    <dbReference type="NCBI Taxonomy" id="1123384"/>
    <lineage>
        <taxon>Bacteria</taxon>
        <taxon>Thermotogati</taxon>
        <taxon>Thermotogota</taxon>
        <taxon>Thermotogae</taxon>
        <taxon>Thermotogales</taxon>
        <taxon>Thermotogaceae</taxon>
        <taxon>Pseudothermotoga</taxon>
    </lineage>
</organism>
<name>A0A0X1KST9_9THEM</name>
<feature type="binding site" evidence="9">
    <location>
        <position position="102"/>
    </location>
    <ligand>
        <name>L-glutamine</name>
        <dbReference type="ChEBI" id="CHEBI:58359"/>
    </ligand>
</feature>
<dbReference type="PaxDb" id="1123384-AJ81_08825"/>
<dbReference type="InterPro" id="IPR029055">
    <property type="entry name" value="Ntn_hydrolases_N"/>
</dbReference>
<sequence>MCGIAGIINEDGAPVLEEEIKAMTRLIAHRGPDHEGFYFGKDFALGHRRLRIIDLSDLSNQPMKYVGQNGEYVIVYNGEIYNYIEIRDELIAAGYRFSTQSDTEVILASYDRWGLDCVNKFNGIWAFAIYDQRKNLMFLSRDRFGVKPLYYTKIGSKFCFGSEIKQFTTVKGWRARMNHRRVYDYLTFNLIDHTNETMFEGVYQLRGGEYLLYDLTTKRFTVQRWYDIKIEKIDIPYEEAQKKFRELVFDSVRLQLRSDVKVGSCLSGGLDSSTLVSVMRRLLGANGKIETVSFCSEFEKYNEEKYVDEVVKHTNVVSHKVSPKFEDFFAELNSNGSNEIESLVWHQDEPFGSASIFAQYSVFKEARKNGIIVMLDGQGADEILAGYHSSVGIYLASLLRRFKLRVFSKEFRAVKSVWPNVGVTKYVLVNMLPDSLKVLLRRKVGGSRFFSVPKDYDGGVKWMNVKNITEYAYKLVFESSLPALLHWEDRNSMAFSVESRVPYLDYRIVEFLLSLPESYIIRNGYTKAILRDSMRGIVPDKILDRKDKIGFATPEEVWMRRNRKFVLNKIQENVKILKNIVRPQFAGYAEKVLRDDGQKYIPTIWKVINVGEWVKTFSVEV</sequence>
<reference evidence="11 12" key="1">
    <citation type="submission" date="2014-01" db="EMBL/GenBank/DDBJ databases">
        <title>Genome sequencing of Thermotog hypogea.</title>
        <authorList>
            <person name="Zhang X."/>
            <person name="Alvare G."/>
            <person name="Fristensky B."/>
            <person name="Chen L."/>
            <person name="Suen T."/>
            <person name="Chen Q."/>
            <person name="Ma K."/>
        </authorList>
    </citation>
    <scope>NUCLEOTIDE SEQUENCE [LARGE SCALE GENOMIC DNA]</scope>
    <source>
        <strain evidence="11 12">DSM 11164</strain>
    </source>
</reference>
<comment type="similarity">
    <text evidence="2">Belongs to the asparagine synthetase family.</text>
</comment>
<dbReference type="CDD" id="cd01991">
    <property type="entry name" value="Asn_synthase_B_C"/>
    <property type="match status" value="1"/>
</dbReference>
<dbReference type="AlphaFoldDB" id="A0A0X1KST9"/>
<dbReference type="RefSeq" id="WP_031502300.1">
    <property type="nucleotide sequence ID" value="NC_022795.1"/>
</dbReference>
<dbReference type="GO" id="GO:0004066">
    <property type="term" value="F:asparagine synthase (glutamine-hydrolyzing) activity"/>
    <property type="evidence" value="ECO:0007669"/>
    <property type="project" value="UniProtKB-EC"/>
</dbReference>
<dbReference type="EMBL" id="CP007141">
    <property type="protein sequence ID" value="AJC74261.1"/>
    <property type="molecule type" value="Genomic_DNA"/>
</dbReference>
<dbReference type="InterPro" id="IPR017932">
    <property type="entry name" value="GATase_2_dom"/>
</dbReference>
<keyword evidence="6 8" id="KW-0315">Glutamine amidotransferase</keyword>
<dbReference type="Gene3D" id="3.40.50.620">
    <property type="entry name" value="HUPs"/>
    <property type="match status" value="1"/>
</dbReference>
<keyword evidence="8" id="KW-0061">Asparagine biosynthesis</keyword>
<dbReference type="PANTHER" id="PTHR43284">
    <property type="entry name" value="ASPARAGINE SYNTHETASE (GLUTAMINE-HYDROLYZING)"/>
    <property type="match status" value="1"/>
</dbReference>
<evidence type="ECO:0000256" key="3">
    <source>
        <dbReference type="ARBA" id="ARBA00012737"/>
    </source>
</evidence>
<dbReference type="Pfam" id="PF13537">
    <property type="entry name" value="GATase_7"/>
    <property type="match status" value="1"/>
</dbReference>
<dbReference type="OrthoDB" id="9763290at2"/>
<evidence type="ECO:0000256" key="4">
    <source>
        <dbReference type="ARBA" id="ARBA00022741"/>
    </source>
</evidence>
<gene>
    <name evidence="11" type="ORF">AJ81_08825</name>
</gene>
<dbReference type="PANTHER" id="PTHR43284:SF1">
    <property type="entry name" value="ASPARAGINE SYNTHETASE"/>
    <property type="match status" value="1"/>
</dbReference>
<dbReference type="GO" id="GO:0005524">
    <property type="term" value="F:ATP binding"/>
    <property type="evidence" value="ECO:0007669"/>
    <property type="project" value="UniProtKB-KW"/>
</dbReference>
<comment type="pathway">
    <text evidence="1">Amino-acid biosynthesis; L-asparagine biosynthesis; L-asparagine from L-aspartate (L-Gln route): step 1/1.</text>
</comment>
<accession>A0A0X1KST9</accession>
<feature type="active site" description="For GATase activity" evidence="8">
    <location>
        <position position="2"/>
    </location>
</feature>
<dbReference type="NCBIfam" id="TIGR01536">
    <property type="entry name" value="asn_synth_AEB"/>
    <property type="match status" value="1"/>
</dbReference>
<comment type="catalytic activity">
    <reaction evidence="7">
        <text>L-aspartate + L-glutamine + ATP + H2O = L-asparagine + L-glutamate + AMP + diphosphate + H(+)</text>
        <dbReference type="Rhea" id="RHEA:12228"/>
        <dbReference type="ChEBI" id="CHEBI:15377"/>
        <dbReference type="ChEBI" id="CHEBI:15378"/>
        <dbReference type="ChEBI" id="CHEBI:29985"/>
        <dbReference type="ChEBI" id="CHEBI:29991"/>
        <dbReference type="ChEBI" id="CHEBI:30616"/>
        <dbReference type="ChEBI" id="CHEBI:33019"/>
        <dbReference type="ChEBI" id="CHEBI:58048"/>
        <dbReference type="ChEBI" id="CHEBI:58359"/>
        <dbReference type="ChEBI" id="CHEBI:456215"/>
        <dbReference type="EC" id="6.3.5.4"/>
    </reaction>
</comment>
<protein>
    <recommendedName>
        <fullName evidence="3">asparagine synthase (glutamine-hydrolyzing)</fullName>
        <ecNumber evidence="3">6.3.5.4</ecNumber>
    </recommendedName>
</protein>
<dbReference type="InterPro" id="IPR051786">
    <property type="entry name" value="ASN_synthetase/amidase"/>
</dbReference>
<dbReference type="PROSITE" id="PS51278">
    <property type="entry name" value="GATASE_TYPE_2"/>
    <property type="match status" value="1"/>
</dbReference>
<evidence type="ECO:0000259" key="10">
    <source>
        <dbReference type="PROSITE" id="PS51278"/>
    </source>
</evidence>
<keyword evidence="4 9" id="KW-0547">Nucleotide-binding</keyword>
<evidence type="ECO:0000256" key="8">
    <source>
        <dbReference type="PIRSR" id="PIRSR001589-1"/>
    </source>
</evidence>
<evidence type="ECO:0000256" key="9">
    <source>
        <dbReference type="PIRSR" id="PIRSR001589-2"/>
    </source>
</evidence>
<dbReference type="InterPro" id="IPR006426">
    <property type="entry name" value="Asn_synth_AEB"/>
</dbReference>
<evidence type="ECO:0000256" key="1">
    <source>
        <dbReference type="ARBA" id="ARBA00005187"/>
    </source>
</evidence>
<dbReference type="Pfam" id="PF00733">
    <property type="entry name" value="Asn_synthase"/>
    <property type="match status" value="1"/>
</dbReference>
<evidence type="ECO:0000256" key="5">
    <source>
        <dbReference type="ARBA" id="ARBA00022840"/>
    </source>
</evidence>
<evidence type="ECO:0000256" key="6">
    <source>
        <dbReference type="ARBA" id="ARBA00022962"/>
    </source>
</evidence>
<keyword evidence="5 9" id="KW-0067">ATP-binding</keyword>
<evidence type="ECO:0000313" key="12">
    <source>
        <dbReference type="Proteomes" id="UP000077469"/>
    </source>
</evidence>
<keyword evidence="8" id="KW-0028">Amino-acid biosynthesis</keyword>
<dbReference type="CDD" id="cd00712">
    <property type="entry name" value="AsnB"/>
    <property type="match status" value="1"/>
</dbReference>
<dbReference type="SUPFAM" id="SSF52402">
    <property type="entry name" value="Adenine nucleotide alpha hydrolases-like"/>
    <property type="match status" value="1"/>
</dbReference>
<dbReference type="Gene3D" id="3.60.20.10">
    <property type="entry name" value="Glutamine Phosphoribosylpyrophosphate, subunit 1, domain 1"/>
    <property type="match status" value="1"/>
</dbReference>
<dbReference type="EC" id="6.3.5.4" evidence="3"/>
<dbReference type="InterPro" id="IPR033738">
    <property type="entry name" value="AsnB_N"/>
</dbReference>
<evidence type="ECO:0000256" key="7">
    <source>
        <dbReference type="ARBA" id="ARBA00048741"/>
    </source>
</evidence>
<dbReference type="InterPro" id="IPR014729">
    <property type="entry name" value="Rossmann-like_a/b/a_fold"/>
</dbReference>
<evidence type="ECO:0000256" key="2">
    <source>
        <dbReference type="ARBA" id="ARBA00005752"/>
    </source>
</evidence>